<name>A0AA88KVH4_ARTSF</name>
<reference evidence="15" key="1">
    <citation type="submission" date="2023-07" db="EMBL/GenBank/DDBJ databases">
        <title>Chromosome-level genome assembly of Artemia franciscana.</title>
        <authorList>
            <person name="Jo E."/>
        </authorList>
    </citation>
    <scope>NUCLEOTIDE SEQUENCE</scope>
    <source>
        <tissue evidence="15">Whole body</tissue>
    </source>
</reference>
<dbReference type="FunFam" id="3.30.160.60:FF:002110">
    <property type="entry name" value="Zinc finger protein 1053"/>
    <property type="match status" value="1"/>
</dbReference>
<sequence>MMEPISHSNTSATNEELEDRLPSDTEESFGSEKSVLSPKEKDIPTLDSPTTSTQPELECDSFQLDLASNHETGMKMDPLLGNADLLLEFEMSLITDYANTTVKEDLDPLCKSMEDMTSNEEGVLQAVTTKKHECIICKKMFSHNSRLIEHIRTHTGEKPYVCEVCEWSFTNRQNLARHMEIHTGDKAFKCRLCKMSFTQKRLLTTHSVIHNVEKSYKCPLCKKSFVRKSYLNAHMKTHTGERAYVCQVCKKGFRRRQTLTDHSITHTEEKPHECEFCKKSFARRTYLARHMKTHMRKNIQVQINESTN</sequence>
<keyword evidence="4" id="KW-0479">Metal-binding</keyword>
<evidence type="ECO:0000256" key="12">
    <source>
        <dbReference type="PROSITE-ProRule" id="PRU00042"/>
    </source>
</evidence>
<evidence type="ECO:0000256" key="11">
    <source>
        <dbReference type="ARBA" id="ARBA00023242"/>
    </source>
</evidence>
<dbReference type="FunFam" id="3.30.160.60:FF:001498">
    <property type="entry name" value="Zinc finger protein 404"/>
    <property type="match status" value="1"/>
</dbReference>
<evidence type="ECO:0000256" key="7">
    <source>
        <dbReference type="ARBA" id="ARBA00022833"/>
    </source>
</evidence>
<comment type="function">
    <text evidence="1">May be involved in transcriptional regulation.</text>
</comment>
<dbReference type="PROSITE" id="PS50157">
    <property type="entry name" value="ZINC_FINGER_C2H2_2"/>
    <property type="match status" value="6"/>
</dbReference>
<dbReference type="GO" id="GO:0003677">
    <property type="term" value="F:DNA binding"/>
    <property type="evidence" value="ECO:0007669"/>
    <property type="project" value="UniProtKB-KW"/>
</dbReference>
<evidence type="ECO:0000313" key="15">
    <source>
        <dbReference type="EMBL" id="KAK2708628.1"/>
    </source>
</evidence>
<gene>
    <name evidence="15" type="ORF">QYM36_014281</name>
</gene>
<evidence type="ECO:0000256" key="1">
    <source>
        <dbReference type="ARBA" id="ARBA00003767"/>
    </source>
</evidence>
<accession>A0AA88KVH4</accession>
<feature type="domain" description="C2H2-type" evidence="14">
    <location>
        <begin position="188"/>
        <end position="215"/>
    </location>
</feature>
<dbReference type="SMART" id="SM00355">
    <property type="entry name" value="ZnF_C2H2"/>
    <property type="match status" value="6"/>
</dbReference>
<evidence type="ECO:0000256" key="13">
    <source>
        <dbReference type="SAM" id="MobiDB-lite"/>
    </source>
</evidence>
<evidence type="ECO:0000256" key="9">
    <source>
        <dbReference type="ARBA" id="ARBA00023125"/>
    </source>
</evidence>
<dbReference type="GO" id="GO:0008270">
    <property type="term" value="F:zinc ion binding"/>
    <property type="evidence" value="ECO:0007669"/>
    <property type="project" value="UniProtKB-KW"/>
</dbReference>
<protein>
    <recommendedName>
        <fullName evidence="14">C2H2-type domain-containing protein</fullName>
    </recommendedName>
</protein>
<dbReference type="Gene3D" id="3.30.160.60">
    <property type="entry name" value="Classic Zinc Finger"/>
    <property type="match status" value="6"/>
</dbReference>
<dbReference type="FunFam" id="3.30.160.60:FF:000912">
    <property type="entry name" value="Zinc finger protein 660"/>
    <property type="match status" value="1"/>
</dbReference>
<keyword evidence="10" id="KW-0804">Transcription</keyword>
<dbReference type="GO" id="GO:0000122">
    <property type="term" value="P:negative regulation of transcription by RNA polymerase II"/>
    <property type="evidence" value="ECO:0007669"/>
    <property type="project" value="UniProtKB-ARBA"/>
</dbReference>
<dbReference type="PANTHER" id="PTHR16515">
    <property type="entry name" value="PR DOMAIN ZINC FINGER PROTEIN"/>
    <property type="match status" value="1"/>
</dbReference>
<feature type="compositionally biased region" description="Polar residues" evidence="13">
    <location>
        <begin position="1"/>
        <end position="14"/>
    </location>
</feature>
<evidence type="ECO:0000256" key="6">
    <source>
        <dbReference type="ARBA" id="ARBA00022771"/>
    </source>
</evidence>
<dbReference type="FunFam" id="3.30.160.60:FF:000624">
    <property type="entry name" value="zinc finger protein 697"/>
    <property type="match status" value="1"/>
</dbReference>
<feature type="domain" description="C2H2-type" evidence="14">
    <location>
        <begin position="244"/>
        <end position="271"/>
    </location>
</feature>
<dbReference type="GO" id="GO:0005634">
    <property type="term" value="C:nucleus"/>
    <property type="evidence" value="ECO:0007669"/>
    <property type="project" value="UniProtKB-SubCell"/>
</dbReference>
<dbReference type="PANTHER" id="PTHR16515:SF49">
    <property type="entry name" value="GASTRULA ZINC FINGER PROTEIN XLCGF49.1-LIKE-RELATED"/>
    <property type="match status" value="1"/>
</dbReference>
<keyword evidence="8" id="KW-0805">Transcription regulation</keyword>
<dbReference type="SUPFAM" id="SSF57667">
    <property type="entry name" value="beta-beta-alpha zinc fingers"/>
    <property type="match status" value="3"/>
</dbReference>
<keyword evidence="9" id="KW-0238">DNA-binding</keyword>
<dbReference type="PROSITE" id="PS00028">
    <property type="entry name" value="ZINC_FINGER_C2H2_1"/>
    <property type="match status" value="6"/>
</dbReference>
<feature type="domain" description="C2H2-type" evidence="14">
    <location>
        <begin position="132"/>
        <end position="159"/>
    </location>
</feature>
<evidence type="ECO:0000313" key="16">
    <source>
        <dbReference type="Proteomes" id="UP001187531"/>
    </source>
</evidence>
<evidence type="ECO:0000256" key="8">
    <source>
        <dbReference type="ARBA" id="ARBA00023015"/>
    </source>
</evidence>
<proteinExistence type="inferred from homology"/>
<dbReference type="InterPro" id="IPR013087">
    <property type="entry name" value="Znf_C2H2_type"/>
</dbReference>
<keyword evidence="7" id="KW-0862">Zinc</keyword>
<comment type="similarity">
    <text evidence="3">Belongs to the krueppel C2H2-type zinc-finger protein family.</text>
</comment>
<dbReference type="InterPro" id="IPR036236">
    <property type="entry name" value="Znf_C2H2_sf"/>
</dbReference>
<dbReference type="InterPro" id="IPR050331">
    <property type="entry name" value="Zinc_finger"/>
</dbReference>
<keyword evidence="5" id="KW-0677">Repeat</keyword>
<evidence type="ECO:0000259" key="14">
    <source>
        <dbReference type="PROSITE" id="PS50157"/>
    </source>
</evidence>
<comment type="caution">
    <text evidence="15">The sequence shown here is derived from an EMBL/GenBank/DDBJ whole genome shotgun (WGS) entry which is preliminary data.</text>
</comment>
<feature type="domain" description="C2H2-type" evidence="14">
    <location>
        <begin position="160"/>
        <end position="187"/>
    </location>
</feature>
<dbReference type="FunFam" id="3.30.160.60:FF:000446">
    <property type="entry name" value="Zinc finger protein"/>
    <property type="match status" value="1"/>
</dbReference>
<dbReference type="Pfam" id="PF00096">
    <property type="entry name" value="zf-C2H2"/>
    <property type="match status" value="5"/>
</dbReference>
<keyword evidence="11" id="KW-0539">Nucleus</keyword>
<evidence type="ECO:0000256" key="2">
    <source>
        <dbReference type="ARBA" id="ARBA00004123"/>
    </source>
</evidence>
<dbReference type="Pfam" id="PF13912">
    <property type="entry name" value="zf-C2H2_6"/>
    <property type="match status" value="1"/>
</dbReference>
<feature type="domain" description="C2H2-type" evidence="14">
    <location>
        <begin position="216"/>
        <end position="243"/>
    </location>
</feature>
<dbReference type="GO" id="GO:0045596">
    <property type="term" value="P:negative regulation of cell differentiation"/>
    <property type="evidence" value="ECO:0007669"/>
    <property type="project" value="UniProtKB-ARBA"/>
</dbReference>
<feature type="region of interest" description="Disordered" evidence="13">
    <location>
        <begin position="1"/>
        <end position="58"/>
    </location>
</feature>
<comment type="subcellular location">
    <subcellularLocation>
        <location evidence="2">Nucleus</location>
    </subcellularLocation>
</comment>
<dbReference type="EMBL" id="JAVRJZ010000018">
    <property type="protein sequence ID" value="KAK2708628.1"/>
    <property type="molecule type" value="Genomic_DNA"/>
</dbReference>
<dbReference type="Proteomes" id="UP001187531">
    <property type="component" value="Unassembled WGS sequence"/>
</dbReference>
<organism evidence="15 16">
    <name type="scientific">Artemia franciscana</name>
    <name type="common">Brine shrimp</name>
    <name type="synonym">Artemia sanfranciscana</name>
    <dbReference type="NCBI Taxonomy" id="6661"/>
    <lineage>
        <taxon>Eukaryota</taxon>
        <taxon>Metazoa</taxon>
        <taxon>Ecdysozoa</taxon>
        <taxon>Arthropoda</taxon>
        <taxon>Crustacea</taxon>
        <taxon>Branchiopoda</taxon>
        <taxon>Anostraca</taxon>
        <taxon>Artemiidae</taxon>
        <taxon>Artemia</taxon>
    </lineage>
</organism>
<evidence type="ECO:0000256" key="4">
    <source>
        <dbReference type="ARBA" id="ARBA00022723"/>
    </source>
</evidence>
<keyword evidence="6 12" id="KW-0863">Zinc-finger</keyword>
<evidence type="ECO:0000256" key="10">
    <source>
        <dbReference type="ARBA" id="ARBA00023163"/>
    </source>
</evidence>
<evidence type="ECO:0000256" key="5">
    <source>
        <dbReference type="ARBA" id="ARBA00022737"/>
    </source>
</evidence>
<evidence type="ECO:0000256" key="3">
    <source>
        <dbReference type="ARBA" id="ARBA00006991"/>
    </source>
</evidence>
<feature type="domain" description="C2H2-type" evidence="14">
    <location>
        <begin position="272"/>
        <end position="299"/>
    </location>
</feature>
<keyword evidence="16" id="KW-1185">Reference proteome</keyword>
<dbReference type="AlphaFoldDB" id="A0AA88KVH4"/>